<keyword evidence="3" id="KW-1185">Reference proteome</keyword>
<reference evidence="2" key="1">
    <citation type="submission" date="2025-08" db="UniProtKB">
        <authorList>
            <consortium name="Ensembl"/>
        </authorList>
    </citation>
    <scope>IDENTIFICATION</scope>
</reference>
<name>A0A3Q2XRV8_HIPCM</name>
<proteinExistence type="predicted"/>
<organism evidence="2 3">
    <name type="scientific">Hippocampus comes</name>
    <name type="common">Tiger tail seahorse</name>
    <dbReference type="NCBI Taxonomy" id="109280"/>
    <lineage>
        <taxon>Eukaryota</taxon>
        <taxon>Metazoa</taxon>
        <taxon>Chordata</taxon>
        <taxon>Craniata</taxon>
        <taxon>Vertebrata</taxon>
        <taxon>Euteleostomi</taxon>
        <taxon>Actinopterygii</taxon>
        <taxon>Neopterygii</taxon>
        <taxon>Teleostei</taxon>
        <taxon>Neoteleostei</taxon>
        <taxon>Acanthomorphata</taxon>
        <taxon>Syngnathiaria</taxon>
        <taxon>Syngnathiformes</taxon>
        <taxon>Syngnathoidei</taxon>
        <taxon>Syngnathidae</taxon>
        <taxon>Hippocampus</taxon>
    </lineage>
</organism>
<sequence length="30" mass="3411">MARKQHAERGRRQRIVASEGVGKNYSPNTL</sequence>
<dbReference type="GeneTree" id="ENSGT00980000203452"/>
<dbReference type="Proteomes" id="UP000264820">
    <property type="component" value="Unplaced"/>
</dbReference>
<evidence type="ECO:0000313" key="2">
    <source>
        <dbReference type="Ensembl" id="ENSHCOP00000006982.1"/>
    </source>
</evidence>
<evidence type="ECO:0000256" key="1">
    <source>
        <dbReference type="SAM" id="MobiDB-lite"/>
    </source>
</evidence>
<evidence type="ECO:0000313" key="3">
    <source>
        <dbReference type="Proteomes" id="UP000264820"/>
    </source>
</evidence>
<dbReference type="Ensembl" id="ENSHCOT00000002759.1">
    <property type="protein sequence ID" value="ENSHCOP00000006982.1"/>
    <property type="gene ID" value="ENSHCOG00000008865.1"/>
</dbReference>
<feature type="region of interest" description="Disordered" evidence="1">
    <location>
        <begin position="1"/>
        <end position="30"/>
    </location>
</feature>
<feature type="compositionally biased region" description="Basic and acidic residues" evidence="1">
    <location>
        <begin position="1"/>
        <end position="10"/>
    </location>
</feature>
<protein>
    <submittedName>
        <fullName evidence="2">Uncharacterized protein</fullName>
    </submittedName>
</protein>
<dbReference type="AlphaFoldDB" id="A0A3Q2XRV8"/>
<reference evidence="2" key="2">
    <citation type="submission" date="2025-09" db="UniProtKB">
        <authorList>
            <consortium name="Ensembl"/>
        </authorList>
    </citation>
    <scope>IDENTIFICATION</scope>
</reference>
<accession>A0A3Q2XRV8</accession>